<dbReference type="Pfam" id="PF13192">
    <property type="entry name" value="Thioredoxin_3"/>
    <property type="match status" value="1"/>
</dbReference>
<protein>
    <recommendedName>
        <fullName evidence="1">Thioredoxin-like fold domain-containing protein</fullName>
    </recommendedName>
</protein>
<dbReference type="InterPro" id="IPR036249">
    <property type="entry name" value="Thioredoxin-like_sf"/>
</dbReference>
<dbReference type="InterPro" id="IPR005243">
    <property type="entry name" value="THIRX-like_proc"/>
</dbReference>
<proteinExistence type="predicted"/>
<dbReference type="SUPFAM" id="SSF52833">
    <property type="entry name" value="Thioredoxin-like"/>
    <property type="match status" value="1"/>
</dbReference>
<dbReference type="EMBL" id="CP138327">
    <property type="protein sequence ID" value="WXU00106.1"/>
    <property type="molecule type" value="Genomic_DNA"/>
</dbReference>
<dbReference type="PANTHER" id="PTHR36450">
    <property type="entry name" value="THIOREDOXIN"/>
    <property type="match status" value="1"/>
</dbReference>
<accession>A0AAU6PGF7</accession>
<sequence>MIEVKVLGVESVDYKETQKLIEKVCSDNAIPITLRKIQNPSDILSYGITATPGVMVSGRIIHVGGIPDKATVLSWFKSQCCPTDNNCC</sequence>
<dbReference type="InterPro" id="IPR012336">
    <property type="entry name" value="Thioredoxin-like_fold"/>
</dbReference>
<dbReference type="PANTHER" id="PTHR36450:SF1">
    <property type="entry name" value="THIOREDOXIN"/>
    <property type="match status" value="1"/>
</dbReference>
<organism evidence="2">
    <name type="scientific">Catillopecten margaritatus gill symbiont</name>
    <dbReference type="NCBI Taxonomy" id="3083288"/>
    <lineage>
        <taxon>Bacteria</taxon>
        <taxon>Pseudomonadati</taxon>
        <taxon>Pseudomonadota</taxon>
        <taxon>Gammaproteobacteria</taxon>
        <taxon>sulfur-oxidizing symbionts</taxon>
    </lineage>
</organism>
<evidence type="ECO:0000313" key="2">
    <source>
        <dbReference type="EMBL" id="WXU00106.1"/>
    </source>
</evidence>
<reference evidence="2" key="1">
    <citation type="submission" date="2023-10" db="EMBL/GenBank/DDBJ databases">
        <title>The first scallop-associated chemosynthetic bacterial symbiont.</title>
        <authorList>
            <person name="Lin Y.-T."/>
            <person name="Sun J."/>
            <person name="Ip J.C.-H."/>
            <person name="He X."/>
            <person name="Gao Z.-M."/>
            <person name="Perez M."/>
            <person name="Xu T."/>
            <person name="Qian P.-Y."/>
            <person name="Qiu J.-W."/>
        </authorList>
    </citation>
    <scope>NUCLEOTIDE SEQUENCE</scope>
    <source>
        <strain evidence="2">Gill1</strain>
    </source>
</reference>
<dbReference type="AlphaFoldDB" id="A0AAU6PGF7"/>
<gene>
    <name evidence="2" type="ORF">Ctma_0817</name>
</gene>
<dbReference type="Gene3D" id="3.40.30.10">
    <property type="entry name" value="Glutaredoxin"/>
    <property type="match status" value="1"/>
</dbReference>
<feature type="domain" description="Thioredoxin-like fold" evidence="1">
    <location>
        <begin position="4"/>
        <end position="76"/>
    </location>
</feature>
<evidence type="ECO:0000259" key="1">
    <source>
        <dbReference type="Pfam" id="PF13192"/>
    </source>
</evidence>
<name>A0AAU6PGF7_9GAMM</name>